<feature type="transmembrane region" description="Helical" evidence="1">
    <location>
        <begin position="586"/>
        <end position="604"/>
    </location>
</feature>
<comment type="caution">
    <text evidence="2">The sequence shown here is derived from an EMBL/GenBank/DDBJ whole genome shotgun (WGS) entry which is preliminary data.</text>
</comment>
<keyword evidence="1" id="KW-1133">Transmembrane helix</keyword>
<feature type="transmembrane region" description="Helical" evidence="1">
    <location>
        <begin position="485"/>
        <end position="504"/>
    </location>
</feature>
<feature type="transmembrane region" description="Helical" evidence="1">
    <location>
        <begin position="96"/>
        <end position="115"/>
    </location>
</feature>
<proteinExistence type="predicted"/>
<dbReference type="OrthoDB" id="231083at2"/>
<evidence type="ECO:0000313" key="3">
    <source>
        <dbReference type="Proteomes" id="UP000316714"/>
    </source>
</evidence>
<gene>
    <name evidence="2" type="ORF">KOR34_26590</name>
</gene>
<evidence type="ECO:0000313" key="2">
    <source>
        <dbReference type="EMBL" id="TWT37698.1"/>
    </source>
</evidence>
<keyword evidence="3" id="KW-1185">Reference proteome</keyword>
<reference evidence="2 3" key="1">
    <citation type="submission" date="2019-02" db="EMBL/GenBank/DDBJ databases">
        <title>Deep-cultivation of Planctomycetes and their phenomic and genomic characterization uncovers novel biology.</title>
        <authorList>
            <person name="Wiegand S."/>
            <person name="Jogler M."/>
            <person name="Boedeker C."/>
            <person name="Pinto D."/>
            <person name="Vollmers J."/>
            <person name="Rivas-Marin E."/>
            <person name="Kohn T."/>
            <person name="Peeters S.H."/>
            <person name="Heuer A."/>
            <person name="Rast P."/>
            <person name="Oberbeckmann S."/>
            <person name="Bunk B."/>
            <person name="Jeske O."/>
            <person name="Meyerdierks A."/>
            <person name="Storesund J.E."/>
            <person name="Kallscheuer N."/>
            <person name="Luecker S."/>
            <person name="Lage O.M."/>
            <person name="Pohl T."/>
            <person name="Merkel B.J."/>
            <person name="Hornburger P."/>
            <person name="Mueller R.-W."/>
            <person name="Bruemmer F."/>
            <person name="Labrenz M."/>
            <person name="Spormann A.M."/>
            <person name="Op Den Camp H."/>
            <person name="Overmann J."/>
            <person name="Amann R."/>
            <person name="Jetten M.S.M."/>
            <person name="Mascher T."/>
            <person name="Medema M.H."/>
            <person name="Devos D.P."/>
            <person name="Kaster A.-K."/>
            <person name="Ovreas L."/>
            <person name="Rohde M."/>
            <person name="Galperin M.Y."/>
            <person name="Jogler C."/>
        </authorList>
    </citation>
    <scope>NUCLEOTIDE SEQUENCE [LARGE SCALE GENOMIC DNA]</scope>
    <source>
        <strain evidence="2 3">KOR34</strain>
    </source>
</reference>
<feature type="transmembrane region" description="Helical" evidence="1">
    <location>
        <begin position="458"/>
        <end position="478"/>
    </location>
</feature>
<dbReference type="PANTHER" id="PTHR43471">
    <property type="entry name" value="ABC TRANSPORTER PERMEASE"/>
    <property type="match status" value="1"/>
</dbReference>
<accession>A0A5C5VG95</accession>
<dbReference type="AlphaFoldDB" id="A0A5C5VG95"/>
<protein>
    <submittedName>
        <fullName evidence="2">ABC-2 family transporter protein</fullName>
    </submittedName>
</protein>
<keyword evidence="1" id="KW-0812">Transmembrane</keyword>
<evidence type="ECO:0000256" key="1">
    <source>
        <dbReference type="SAM" id="Phobius"/>
    </source>
</evidence>
<sequence length="611" mass="67014">MVVENEITSFLGWLIPTGANWYEGALLQFFVTGLVFALAAILLGFLVLLVRYGPAKAGDLTYRTFTDGLSDLVRISPRRVGALAWLAVKESWRRQAVIALVIYAVILSFASWFLKTNQDPAKVQIDFVMAWTTFLMLLQALLLSAFSLPGDFKTKTIYTIVTKPVRACDIVLGRILGFTLLGTILLTIMGCCSYLYVNRSLNHTHTIDAARVEEVAGPDGGVAALVGETTFDHDHEHAVETDAEGRGEALSSYGHRHPIRGDGDRLVVGDAVDFMRARVPKRAASLGFLDRQGVEADKGVSVGSEWEYRSFIAGGTNAAAIWTFDNITPATLATDGDVRYLPVELIVRVFRTHKGDIEEAIRGSIQLRNPDNKDIKSSLVVFPAKDMSVNSFRFTEELFDEADQKPISLLEDLVSEDGRVEVIVQCIDGGQYFGFARADCYVRLPERSPGWNFVKGHLGIWVQMVIVITIGVLASTFLNGPIAALFTVSFILLGFFREFFVSVATGTSYGGGPIESFVRLITQMNLTSRFSDEGSLPIRVMKTVDDGIEVAMQAVASVLPDFYSLSSATYVAQGYDIPGAVVGRQLLIALAYIVGFTIAGYFLLRTREVAK</sequence>
<keyword evidence="1" id="KW-0472">Membrane</keyword>
<name>A0A5C5VG95_9BACT</name>
<dbReference type="PANTHER" id="PTHR43471:SF10">
    <property type="entry name" value="SLL1107 PROTEIN"/>
    <property type="match status" value="1"/>
</dbReference>
<dbReference type="RefSeq" id="WP_146565012.1">
    <property type="nucleotide sequence ID" value="NZ_SIHJ01000001.1"/>
</dbReference>
<dbReference type="Proteomes" id="UP000316714">
    <property type="component" value="Unassembled WGS sequence"/>
</dbReference>
<dbReference type="EMBL" id="SIHJ01000001">
    <property type="protein sequence ID" value="TWT37698.1"/>
    <property type="molecule type" value="Genomic_DNA"/>
</dbReference>
<feature type="transmembrane region" description="Helical" evidence="1">
    <location>
        <begin position="26"/>
        <end position="50"/>
    </location>
</feature>
<feature type="transmembrane region" description="Helical" evidence="1">
    <location>
        <begin position="171"/>
        <end position="197"/>
    </location>
</feature>
<organism evidence="2 3">
    <name type="scientific">Posidoniimonas corsicana</name>
    <dbReference type="NCBI Taxonomy" id="1938618"/>
    <lineage>
        <taxon>Bacteria</taxon>
        <taxon>Pseudomonadati</taxon>
        <taxon>Planctomycetota</taxon>
        <taxon>Planctomycetia</taxon>
        <taxon>Pirellulales</taxon>
        <taxon>Lacipirellulaceae</taxon>
        <taxon>Posidoniimonas</taxon>
    </lineage>
</organism>
<feature type="transmembrane region" description="Helical" evidence="1">
    <location>
        <begin position="127"/>
        <end position="150"/>
    </location>
</feature>